<organism evidence="2 3">
    <name type="scientific">Panicum hallii var. hallii</name>
    <dbReference type="NCBI Taxonomy" id="1504633"/>
    <lineage>
        <taxon>Eukaryota</taxon>
        <taxon>Viridiplantae</taxon>
        <taxon>Streptophyta</taxon>
        <taxon>Embryophyta</taxon>
        <taxon>Tracheophyta</taxon>
        <taxon>Spermatophyta</taxon>
        <taxon>Magnoliopsida</taxon>
        <taxon>Liliopsida</taxon>
        <taxon>Poales</taxon>
        <taxon>Poaceae</taxon>
        <taxon>PACMAD clade</taxon>
        <taxon>Panicoideae</taxon>
        <taxon>Panicodae</taxon>
        <taxon>Paniceae</taxon>
        <taxon>Panicinae</taxon>
        <taxon>Panicum</taxon>
        <taxon>Panicum sect. Panicum</taxon>
    </lineage>
</organism>
<sequence>MDALGLNRCRRDLAIQMCDNRHPEALQDGGGGERHREGCILERAEAEARGRNKAAGTGIEPAAGGGKAKPAGARRTKLVQVGQQYIDRLREERAVNPRRSLPASPETIASAYKDKPEARDEILRLYASASSVMKATMERDAEILRQYDADGSAFVEISDDEN</sequence>
<feature type="region of interest" description="Disordered" evidence="1">
    <location>
        <begin position="50"/>
        <end position="73"/>
    </location>
</feature>
<gene>
    <name evidence="2" type="ORF">GQ55_9G167700</name>
</gene>
<dbReference type="AlphaFoldDB" id="A0A2T7C406"/>
<name>A0A2T7C406_9POAL</name>
<accession>A0A2T7C406</accession>
<dbReference type="Gramene" id="PUZ38072">
    <property type="protein sequence ID" value="PUZ38072"/>
    <property type="gene ID" value="GQ55_9G167700"/>
</dbReference>
<reference evidence="2 3" key="1">
    <citation type="submission" date="2018-04" db="EMBL/GenBank/DDBJ databases">
        <title>WGS assembly of Panicum hallii var. hallii HAL2.</title>
        <authorList>
            <person name="Lovell J."/>
            <person name="Jenkins J."/>
            <person name="Lowry D."/>
            <person name="Mamidi S."/>
            <person name="Sreedasyam A."/>
            <person name="Weng X."/>
            <person name="Barry K."/>
            <person name="Bonette J."/>
            <person name="Campitelli B."/>
            <person name="Daum C."/>
            <person name="Gordon S."/>
            <person name="Gould B."/>
            <person name="Lipzen A."/>
            <person name="MacQueen A."/>
            <person name="Palacio-Mejia J."/>
            <person name="Plott C."/>
            <person name="Shakirov E."/>
            <person name="Shu S."/>
            <person name="Yoshinaga Y."/>
            <person name="Zane M."/>
            <person name="Rokhsar D."/>
            <person name="Grimwood J."/>
            <person name="Schmutz J."/>
            <person name="Juenger T."/>
        </authorList>
    </citation>
    <scope>NUCLEOTIDE SEQUENCE [LARGE SCALE GENOMIC DNA]</scope>
    <source>
        <strain evidence="3">cv. HAL2</strain>
    </source>
</reference>
<protein>
    <submittedName>
        <fullName evidence="2">Uncharacterized protein</fullName>
    </submittedName>
</protein>
<keyword evidence="3" id="KW-1185">Reference proteome</keyword>
<evidence type="ECO:0000256" key="1">
    <source>
        <dbReference type="SAM" id="MobiDB-lite"/>
    </source>
</evidence>
<evidence type="ECO:0000313" key="3">
    <source>
        <dbReference type="Proteomes" id="UP000244336"/>
    </source>
</evidence>
<dbReference type="EMBL" id="CM009757">
    <property type="protein sequence ID" value="PUZ38072.1"/>
    <property type="molecule type" value="Genomic_DNA"/>
</dbReference>
<dbReference type="OrthoDB" id="10620668at2759"/>
<dbReference type="Proteomes" id="UP000244336">
    <property type="component" value="Chromosome 9"/>
</dbReference>
<proteinExistence type="predicted"/>
<evidence type="ECO:0000313" key="2">
    <source>
        <dbReference type="EMBL" id="PUZ38072.1"/>
    </source>
</evidence>